<dbReference type="Proteomes" id="UP000195570">
    <property type="component" value="Unassembled WGS sequence"/>
</dbReference>
<accession>A0A1G4I7T3</accession>
<evidence type="ECO:0000313" key="3">
    <source>
        <dbReference type="Proteomes" id="UP000195570"/>
    </source>
</evidence>
<keyword evidence="1" id="KW-0732">Signal</keyword>
<reference evidence="2" key="1">
    <citation type="submission" date="2016-09" db="EMBL/GenBank/DDBJ databases">
        <authorList>
            <person name="Hebert L."/>
            <person name="Moumen B."/>
        </authorList>
    </citation>
    <scope>NUCLEOTIDE SEQUENCE [LARGE SCALE GENOMIC DNA]</scope>
    <source>
        <strain evidence="2">OVI</strain>
    </source>
</reference>
<feature type="signal peptide" evidence="1">
    <location>
        <begin position="1"/>
        <end position="22"/>
    </location>
</feature>
<comment type="caution">
    <text evidence="2">The sequence shown here is derived from an EMBL/GenBank/DDBJ whole genome shotgun (WGS) entry which is preliminary data.</text>
</comment>
<keyword evidence="3" id="KW-1185">Reference proteome</keyword>
<dbReference type="EMBL" id="CZPT02000823">
    <property type="protein sequence ID" value="SCU67861.1"/>
    <property type="molecule type" value="Genomic_DNA"/>
</dbReference>
<organism evidence="2 3">
    <name type="scientific">Trypanosoma equiperdum</name>
    <dbReference type="NCBI Taxonomy" id="5694"/>
    <lineage>
        <taxon>Eukaryota</taxon>
        <taxon>Discoba</taxon>
        <taxon>Euglenozoa</taxon>
        <taxon>Kinetoplastea</taxon>
        <taxon>Metakinetoplastina</taxon>
        <taxon>Trypanosomatida</taxon>
        <taxon>Trypanosomatidae</taxon>
        <taxon>Trypanosoma</taxon>
    </lineage>
</organism>
<evidence type="ECO:0000256" key="1">
    <source>
        <dbReference type="SAM" id="SignalP"/>
    </source>
</evidence>
<dbReference type="RefSeq" id="XP_067079126.1">
    <property type="nucleotide sequence ID" value="XM_067223025.1"/>
</dbReference>
<gene>
    <name evidence="2" type="ORF">TEOVI_000806700</name>
</gene>
<evidence type="ECO:0008006" key="4">
    <source>
        <dbReference type="Google" id="ProtNLM"/>
    </source>
</evidence>
<feature type="chain" id="PRO_5009235264" description="Trypanosomal VSG domain containing protein" evidence="1">
    <location>
        <begin position="23"/>
        <end position="210"/>
    </location>
</feature>
<name>A0A1G4I7T3_TRYEQ</name>
<evidence type="ECO:0000313" key="2">
    <source>
        <dbReference type="EMBL" id="SCU67861.1"/>
    </source>
</evidence>
<dbReference type="VEuPathDB" id="TriTrypDB:TEOVI_000806700"/>
<proteinExistence type="predicted"/>
<dbReference type="AlphaFoldDB" id="A0A1G4I7T3"/>
<protein>
    <recommendedName>
        <fullName evidence="4">Trypanosomal VSG domain containing protein</fullName>
    </recommendedName>
</protein>
<dbReference type="GeneID" id="92382001"/>
<sequence>MVNSPRLQLVLLLLAAAAETGASDTASDYEDSAKTICHEQLFLQKLITATESTVKQAKSDAGNAADRFYELNMAACARKTQPDRLKYMALKAIQQSRASKAAAEARRLADATEKPLRALTRRLAQLQALQHINRQEAPTAAAQSTAETAIRGLTASSDKVCVVKLTHNNNKKEKCQADGAHDPKIAKAAEQISSVKKIKLLADTSFKLRD</sequence>